<dbReference type="STRING" id="545501.BN997_01020"/>
<evidence type="ECO:0000256" key="3">
    <source>
        <dbReference type="ARBA" id="ARBA00022795"/>
    </source>
</evidence>
<comment type="similarity">
    <text evidence="6">Belongs to the bacillales FliT family.</text>
</comment>
<keyword evidence="9" id="KW-0282">Flagellum</keyword>
<evidence type="ECO:0000256" key="1">
    <source>
        <dbReference type="ARBA" id="ARBA00004514"/>
    </source>
</evidence>
<name>A0A0A1MNF6_9BACI</name>
<reference evidence="9 10" key="1">
    <citation type="submission" date="2014-11" db="EMBL/GenBank/DDBJ databases">
        <authorList>
            <person name="Urmite Genomes Urmite Genomes"/>
        </authorList>
    </citation>
    <scope>NUCLEOTIDE SEQUENCE [LARGE SCALE GENOMIC DNA]</scope>
    <source>
        <strain evidence="9 10">Oc5</strain>
    </source>
</reference>
<dbReference type="Proteomes" id="UP000040453">
    <property type="component" value="Unassembled WGS sequence"/>
</dbReference>
<feature type="region of interest" description="Disordered" evidence="8">
    <location>
        <begin position="89"/>
        <end position="117"/>
    </location>
</feature>
<protein>
    <recommendedName>
        <fullName evidence="7">Flagellar protein FliT</fullName>
    </recommendedName>
</protein>
<dbReference type="EMBL" id="CDGG01000001">
    <property type="protein sequence ID" value="CEI81202.1"/>
    <property type="molecule type" value="Genomic_DNA"/>
</dbReference>
<organism evidence="9 10">
    <name type="scientific">Oceanobacillus oncorhynchi</name>
    <dbReference type="NCBI Taxonomy" id="545501"/>
    <lineage>
        <taxon>Bacteria</taxon>
        <taxon>Bacillati</taxon>
        <taxon>Bacillota</taxon>
        <taxon>Bacilli</taxon>
        <taxon>Bacillales</taxon>
        <taxon>Bacillaceae</taxon>
        <taxon>Oceanobacillus</taxon>
    </lineage>
</organism>
<evidence type="ECO:0000313" key="10">
    <source>
        <dbReference type="Proteomes" id="UP000040453"/>
    </source>
</evidence>
<dbReference type="RefSeq" id="WP_042530191.1">
    <property type="nucleotide sequence ID" value="NZ_CAXOIH010000010.1"/>
</dbReference>
<proteinExistence type="inferred from homology"/>
<evidence type="ECO:0000256" key="8">
    <source>
        <dbReference type="SAM" id="MobiDB-lite"/>
    </source>
</evidence>
<evidence type="ECO:0000313" key="9">
    <source>
        <dbReference type="EMBL" id="CEI81202.1"/>
    </source>
</evidence>
<evidence type="ECO:0000256" key="2">
    <source>
        <dbReference type="ARBA" id="ARBA00022490"/>
    </source>
</evidence>
<evidence type="ECO:0000256" key="7">
    <source>
        <dbReference type="ARBA" id="ARBA00093797"/>
    </source>
</evidence>
<comment type="subcellular location">
    <subcellularLocation>
        <location evidence="1">Cytoplasm</location>
        <location evidence="1">Cytosol</location>
    </subcellularLocation>
</comment>
<keyword evidence="4" id="KW-0143">Chaperone</keyword>
<keyword evidence="9" id="KW-0966">Cell projection</keyword>
<keyword evidence="10" id="KW-1185">Reference proteome</keyword>
<gene>
    <name evidence="9" type="ORF">BN997_01020</name>
</gene>
<dbReference type="OrthoDB" id="2353131at2"/>
<dbReference type="InterPro" id="IPR008622">
    <property type="entry name" value="FliT"/>
</dbReference>
<keyword evidence="9" id="KW-0969">Cilium</keyword>
<feature type="compositionally biased region" description="Low complexity" evidence="8">
    <location>
        <begin position="89"/>
        <end position="99"/>
    </location>
</feature>
<accession>A0A0A1MNF6</accession>
<evidence type="ECO:0000256" key="6">
    <source>
        <dbReference type="ARBA" id="ARBA00093785"/>
    </source>
</evidence>
<dbReference type="AlphaFoldDB" id="A0A0A1MNF6"/>
<dbReference type="Pfam" id="PF05400">
    <property type="entry name" value="FliT"/>
    <property type="match status" value="1"/>
</dbReference>
<evidence type="ECO:0000256" key="4">
    <source>
        <dbReference type="ARBA" id="ARBA00023186"/>
    </source>
</evidence>
<evidence type="ECO:0000256" key="5">
    <source>
        <dbReference type="ARBA" id="ARBA00093765"/>
    </source>
</evidence>
<keyword evidence="3" id="KW-1005">Bacterial flagellum biogenesis</keyword>
<sequence>MNRIIPIYQLTESMQQLLSQDIDSHNREEVINTFQKMMEERGELLDAIAPPYTKDEDKLGKAIVHMNQDIEQKIKFIFFALKNEMKQVQQQKKSTSSYSNPYKNMQSMDGMFLDQKK</sequence>
<comment type="function">
    <text evidence="5">May act as an export chaperone for the filament capping protein FliD.</text>
</comment>
<keyword evidence="2" id="KW-0963">Cytoplasm</keyword>